<evidence type="ECO:0000313" key="3">
    <source>
        <dbReference type="EMBL" id="MDJ1484614.1"/>
    </source>
</evidence>
<dbReference type="InterPro" id="IPR003591">
    <property type="entry name" value="Leu-rich_rpt_typical-subtyp"/>
</dbReference>
<evidence type="ECO:0000256" key="2">
    <source>
        <dbReference type="ARBA" id="ARBA00022737"/>
    </source>
</evidence>
<evidence type="ECO:0000256" key="1">
    <source>
        <dbReference type="ARBA" id="ARBA00022614"/>
    </source>
</evidence>
<dbReference type="SMART" id="SM00369">
    <property type="entry name" value="LRR_TYP"/>
    <property type="match status" value="4"/>
</dbReference>
<name>A0AAE3QXL3_9BACT</name>
<comment type="caution">
    <text evidence="3">The sequence shown here is derived from an EMBL/GenBank/DDBJ whole genome shotgun (WGS) entry which is preliminary data.</text>
</comment>
<reference evidence="3" key="1">
    <citation type="submission" date="2023-05" db="EMBL/GenBank/DDBJ databases">
        <authorList>
            <person name="Zhang X."/>
        </authorList>
    </citation>
    <scope>NUCLEOTIDE SEQUENCE</scope>
    <source>
        <strain evidence="3">YF14B1</strain>
    </source>
</reference>
<dbReference type="EMBL" id="JASJOS010000015">
    <property type="protein sequence ID" value="MDJ1484614.1"/>
    <property type="molecule type" value="Genomic_DNA"/>
</dbReference>
<organism evidence="3 4">
    <name type="scientific">Xanthocytophaga flava</name>
    <dbReference type="NCBI Taxonomy" id="3048013"/>
    <lineage>
        <taxon>Bacteria</taxon>
        <taxon>Pseudomonadati</taxon>
        <taxon>Bacteroidota</taxon>
        <taxon>Cytophagia</taxon>
        <taxon>Cytophagales</taxon>
        <taxon>Rhodocytophagaceae</taxon>
        <taxon>Xanthocytophaga</taxon>
    </lineage>
</organism>
<dbReference type="Proteomes" id="UP001241110">
    <property type="component" value="Unassembled WGS sequence"/>
</dbReference>
<keyword evidence="2" id="KW-0677">Repeat</keyword>
<dbReference type="SUPFAM" id="SSF52058">
    <property type="entry name" value="L domain-like"/>
    <property type="match status" value="1"/>
</dbReference>
<protein>
    <submittedName>
        <fullName evidence="3">Leucine-rich repeat domain-containing protein</fullName>
    </submittedName>
</protein>
<dbReference type="InterPro" id="IPR050216">
    <property type="entry name" value="LRR_domain-containing"/>
</dbReference>
<dbReference type="InterPro" id="IPR032675">
    <property type="entry name" value="LRR_dom_sf"/>
</dbReference>
<dbReference type="SUPFAM" id="SSF52075">
    <property type="entry name" value="Outer arm dynein light chain 1"/>
    <property type="match status" value="1"/>
</dbReference>
<gene>
    <name evidence="3" type="ORF">QNI16_29215</name>
</gene>
<dbReference type="GO" id="GO:0005737">
    <property type="term" value="C:cytoplasm"/>
    <property type="evidence" value="ECO:0007669"/>
    <property type="project" value="TreeGrafter"/>
</dbReference>
<dbReference type="Gene3D" id="3.80.10.10">
    <property type="entry name" value="Ribonuclease Inhibitor"/>
    <property type="match status" value="3"/>
</dbReference>
<evidence type="ECO:0000313" key="4">
    <source>
        <dbReference type="Proteomes" id="UP001241110"/>
    </source>
</evidence>
<dbReference type="RefSeq" id="WP_313986177.1">
    <property type="nucleotide sequence ID" value="NZ_JASJOS010000015.1"/>
</dbReference>
<dbReference type="Pfam" id="PF13855">
    <property type="entry name" value="LRR_8"/>
    <property type="match status" value="1"/>
</dbReference>
<sequence length="838" mass="94918">MYIENIDQLQARDFEQLSYTSYLTIADRKATKKQVEEILDKAPQVSTLILQRIMLEELPANLPSLKKLNSLRVEITTLSNLDVLKKCSGLADFTFLADPLPAITGSAKEDLPKLQNLYLGIKDLTEFPSYFITPTIQSLQIWSDTLNTLPGHVLNKMSALTSMTLEAPLKTLPELQVNNKLTYLSLKNTRIGDWSNPKCWPGSLQTVHITQNKIGGYGPVFSQLPNLRSLHIGTDCQQNWLTGIGSCQKLTDLSISQIDGIPDDLKDCQALESLSIYKGTITSLSDWFCSLANLRKLSISDTSLKHVPADWSKMTKLESVSLDNNQIEDFHFAFSIPELQGVVISNNPIRDQWFILDAKKALPISMYGSFWSSVFVKGFNLEDKITFYKAIAKSDLDREDKKWFMIEMDQQRVLHVPDEWPIYRMFQGLCIPHKRLLDKLQQKLLDHKLNNDSVKAMQAGKVWLCGDFTEKKTAIKEKLGKIAVALTTQFDVDVTHIVIGKKPTDLWPVFQDNSYQFLLESQLYQILKEIDSEEKFLVQEEVTGGQQMADGLRRLLTSKDDSSVLLGLEMLKAGGVPSNIIDELLLVQKTSSDAKVRAEAKKLLLTQGSVEWVQVLNDKQSFTNLETTKEKDVRTKLEKMAKSVSRERVAEFGLLLFSHYQKGLSYILVHFKQGGPQRIKALKALTQGDHFDFHIGVGYNNWKLEKPESVILSPVKTGIKFPFDHPEAAKIRSMNLHNTKFATIAKEIAVFENLEELDCSANSLKSLPEEIGKLTKLKRLDLSLNRFDSLPTGILKLTNLEWLDLRYNNDSVFKDGEKSIVKLPENFKELLPNCEVLL</sequence>
<keyword evidence="1" id="KW-0433">Leucine-rich repeat</keyword>
<accession>A0AAE3QXL3</accession>
<dbReference type="PANTHER" id="PTHR48051:SF1">
    <property type="entry name" value="RAS SUPPRESSOR PROTEIN 1"/>
    <property type="match status" value="1"/>
</dbReference>
<dbReference type="PANTHER" id="PTHR48051">
    <property type="match status" value="1"/>
</dbReference>
<dbReference type="AlphaFoldDB" id="A0AAE3QXL3"/>
<dbReference type="InterPro" id="IPR001611">
    <property type="entry name" value="Leu-rich_rpt"/>
</dbReference>
<proteinExistence type="predicted"/>